<organism evidence="1 2">
    <name type="scientific">Shigella dysenteriae WRSd3</name>
    <dbReference type="NCBI Taxonomy" id="1401327"/>
    <lineage>
        <taxon>Bacteria</taxon>
        <taxon>Pseudomonadati</taxon>
        <taxon>Pseudomonadota</taxon>
        <taxon>Gammaproteobacteria</taxon>
        <taxon>Enterobacterales</taxon>
        <taxon>Enterobacteriaceae</taxon>
        <taxon>Shigella</taxon>
    </lineage>
</organism>
<dbReference type="AlphaFoldDB" id="A0A090NEC9"/>
<gene>
    <name evidence="1" type="ORF">WRSd3_02933</name>
</gene>
<dbReference type="Proteomes" id="UP000017944">
    <property type="component" value="Unassembled WGS sequence"/>
</dbReference>
<name>A0A090NEC9_SHIDY</name>
<comment type="caution">
    <text evidence="1">The sequence shown here is derived from an EMBL/GenBank/DDBJ whole genome shotgun (WGS) entry which is preliminary data.</text>
</comment>
<dbReference type="EMBL" id="AXUT01000249">
    <property type="protein sequence ID" value="ESU78352.1"/>
    <property type="molecule type" value="Genomic_DNA"/>
</dbReference>
<proteinExistence type="predicted"/>
<sequence>MSNWNGTLLLIIINYFNKLINGVSYGARRSIAFLQVIKKIYKREGDVKH</sequence>
<accession>A0A090NEC9</accession>
<protein>
    <submittedName>
        <fullName evidence="1">Uncharacterized protein</fullName>
    </submittedName>
</protein>
<evidence type="ECO:0000313" key="1">
    <source>
        <dbReference type="EMBL" id="ESU78352.1"/>
    </source>
</evidence>
<evidence type="ECO:0000313" key="2">
    <source>
        <dbReference type="Proteomes" id="UP000017944"/>
    </source>
</evidence>
<reference evidence="1 2" key="1">
    <citation type="submission" date="2013-10" db="EMBL/GenBank/DDBJ databases">
        <title>Draft genomes and the virulence plasmids of Sd1617 vaccine constructs: WRSd3 and WRSd5.</title>
        <authorList>
            <person name="Aksomboon Vongsawan A."/>
            <person name="Venkatesan M.M."/>
            <person name="Vaisvil B."/>
            <person name="Emel G."/>
            <person name="Kepatral V."/>
            <person name="Sethabutr O."/>
            <person name="Serichantalergs O."/>
            <person name="Mason C."/>
        </authorList>
    </citation>
    <scope>NUCLEOTIDE SEQUENCE [LARGE SCALE GENOMIC DNA]</scope>
    <source>
        <strain evidence="1 2">WRSd3</strain>
    </source>
</reference>